<protein>
    <submittedName>
        <fullName evidence="10">Aromatic ring-hydroxylating dioxygenase subunit alpha</fullName>
    </submittedName>
</protein>
<dbReference type="OrthoDB" id="9790995at2"/>
<dbReference type="SUPFAM" id="SSF55961">
    <property type="entry name" value="Bet v1-like"/>
    <property type="match status" value="1"/>
</dbReference>
<evidence type="ECO:0000256" key="7">
    <source>
        <dbReference type="ARBA" id="ARBA00023014"/>
    </source>
</evidence>
<sequence>MDDAVLSNDKQVYRPGEWAVTPGVAAGSPGEKSPPLAQLYPEKDKYLIIPQARYTDPAFAELEWKAVWSKVWTCAGLASDIADPGQWFKYDLGRESFVVVRQKDGSIKAFYNVCQHRGRQLVTENFGRNHSFVCQYHSWVFDLDGKNRRVTDREYFEQDALSGDLSLKAVRCETWAGFVFISMDENAKPLREYLDGIPGIFAGYHFENMHVVKDVVVEVPCNWKIGYENFLEPYHAHITHPEIQPAVDEVLNQYDFYRNGHGNAITRVGLPSERYADKNNINPALAFLLQEAGINPEQFQGRATDVRQALIAAKRKEDNPWGIDYSGYVDSQLMDDWNPSFFPNMTFNAHPEGTMVLRFLPHPSDPSKYLLHQWVLIPKTKPGVPVPYYMGVEPDVDISGTVRPARRYTTLADPQMGLVVGQDIANQVGMQRGVSSKGLSSGVRLSEQEQRLQQIHAEIDRLIAAI</sequence>
<evidence type="ECO:0000313" key="11">
    <source>
        <dbReference type="Proteomes" id="UP000266327"/>
    </source>
</evidence>
<dbReference type="InterPro" id="IPR017941">
    <property type="entry name" value="Rieske_2Fe-2S"/>
</dbReference>
<evidence type="ECO:0000256" key="6">
    <source>
        <dbReference type="ARBA" id="ARBA00023004"/>
    </source>
</evidence>
<gene>
    <name evidence="10" type="ORF">D3878_17580</name>
</gene>
<dbReference type="InterPro" id="IPR015881">
    <property type="entry name" value="ARHD_Rieske_2Fe_2S"/>
</dbReference>
<dbReference type="InterPro" id="IPR036922">
    <property type="entry name" value="Rieske_2Fe-2S_sf"/>
</dbReference>
<dbReference type="Pfam" id="PF00848">
    <property type="entry name" value="Ring_hydroxyl_A"/>
    <property type="match status" value="1"/>
</dbReference>
<accession>A0A3A3G3W9</accession>
<dbReference type="GO" id="GO:0051213">
    <property type="term" value="F:dioxygenase activity"/>
    <property type="evidence" value="ECO:0007669"/>
    <property type="project" value="UniProtKB-KW"/>
</dbReference>
<dbReference type="GO" id="GO:0005506">
    <property type="term" value="F:iron ion binding"/>
    <property type="evidence" value="ECO:0007669"/>
    <property type="project" value="InterPro"/>
</dbReference>
<dbReference type="PANTHER" id="PTHR43756">
    <property type="entry name" value="CHOLINE MONOOXYGENASE, CHLOROPLASTIC"/>
    <property type="match status" value="1"/>
</dbReference>
<keyword evidence="8" id="KW-0520">NAD</keyword>
<keyword evidence="7" id="KW-0411">Iron-sulfur</keyword>
<name>A0A3A3G3W9_9BURK</name>
<proteinExistence type="inferred from homology"/>
<dbReference type="PRINTS" id="PR00090">
    <property type="entry name" value="RNGDIOXGNASE"/>
</dbReference>
<dbReference type="PROSITE" id="PS51296">
    <property type="entry name" value="RIESKE"/>
    <property type="match status" value="1"/>
</dbReference>
<reference evidence="11" key="1">
    <citation type="submission" date="2018-09" db="EMBL/GenBank/DDBJ databases">
        <authorList>
            <person name="Zhu H."/>
        </authorList>
    </citation>
    <scope>NUCLEOTIDE SEQUENCE [LARGE SCALE GENOMIC DNA]</scope>
    <source>
        <strain evidence="11">K1S02-23</strain>
    </source>
</reference>
<dbReference type="PANTHER" id="PTHR43756:SF5">
    <property type="entry name" value="CHOLINE MONOOXYGENASE, CHLOROPLASTIC"/>
    <property type="match status" value="1"/>
</dbReference>
<evidence type="ECO:0000256" key="8">
    <source>
        <dbReference type="ARBA" id="ARBA00023027"/>
    </source>
</evidence>
<keyword evidence="3" id="KW-0001">2Fe-2S</keyword>
<comment type="similarity">
    <text evidence="2">Belongs to the bacterial ring-hydroxylating dioxygenase alpha subunit family.</text>
</comment>
<dbReference type="Proteomes" id="UP000266327">
    <property type="component" value="Unassembled WGS sequence"/>
</dbReference>
<evidence type="ECO:0000313" key="10">
    <source>
        <dbReference type="EMBL" id="RJG03177.1"/>
    </source>
</evidence>
<dbReference type="InterPro" id="IPR015879">
    <property type="entry name" value="Ring_hydroxy_dOase_asu_C_dom"/>
</dbReference>
<dbReference type="CDD" id="cd03469">
    <property type="entry name" value="Rieske_RO_Alpha_N"/>
    <property type="match status" value="1"/>
</dbReference>
<comment type="cofactor">
    <cofactor evidence="1">
        <name>Fe cation</name>
        <dbReference type="ChEBI" id="CHEBI:24875"/>
    </cofactor>
</comment>
<keyword evidence="6" id="KW-0408">Iron</keyword>
<comment type="caution">
    <text evidence="10">The sequence shown here is derived from an EMBL/GenBank/DDBJ whole genome shotgun (WGS) entry which is preliminary data.</text>
</comment>
<dbReference type="GO" id="GO:0051537">
    <property type="term" value="F:2 iron, 2 sulfur cluster binding"/>
    <property type="evidence" value="ECO:0007669"/>
    <property type="project" value="UniProtKB-KW"/>
</dbReference>
<dbReference type="EMBL" id="QYUQ01000002">
    <property type="protein sequence ID" value="RJG03177.1"/>
    <property type="molecule type" value="Genomic_DNA"/>
</dbReference>
<dbReference type="SUPFAM" id="SSF50022">
    <property type="entry name" value="ISP domain"/>
    <property type="match status" value="1"/>
</dbReference>
<keyword evidence="4" id="KW-0479">Metal-binding</keyword>
<keyword evidence="5" id="KW-0560">Oxidoreductase</keyword>
<dbReference type="Gene3D" id="3.90.380.10">
    <property type="entry name" value="Naphthalene 1,2-dioxygenase Alpha Subunit, Chain A, domain 1"/>
    <property type="match status" value="1"/>
</dbReference>
<dbReference type="AlphaFoldDB" id="A0A3A3G3W9"/>
<organism evidence="10 11">
    <name type="scientific">Noviherbaspirillum sedimenti</name>
    <dbReference type="NCBI Taxonomy" id="2320865"/>
    <lineage>
        <taxon>Bacteria</taxon>
        <taxon>Pseudomonadati</taxon>
        <taxon>Pseudomonadota</taxon>
        <taxon>Betaproteobacteria</taxon>
        <taxon>Burkholderiales</taxon>
        <taxon>Oxalobacteraceae</taxon>
        <taxon>Noviherbaspirillum</taxon>
    </lineage>
</organism>
<evidence type="ECO:0000256" key="3">
    <source>
        <dbReference type="ARBA" id="ARBA00022714"/>
    </source>
</evidence>
<keyword evidence="10" id="KW-0223">Dioxygenase</keyword>
<keyword evidence="11" id="KW-1185">Reference proteome</keyword>
<dbReference type="Pfam" id="PF00355">
    <property type="entry name" value="Rieske"/>
    <property type="match status" value="1"/>
</dbReference>
<evidence type="ECO:0000256" key="2">
    <source>
        <dbReference type="ARBA" id="ARBA00008751"/>
    </source>
</evidence>
<dbReference type="RefSeq" id="WP_119786676.1">
    <property type="nucleotide sequence ID" value="NZ_QYUQ01000002.1"/>
</dbReference>
<evidence type="ECO:0000256" key="4">
    <source>
        <dbReference type="ARBA" id="ARBA00022723"/>
    </source>
</evidence>
<feature type="domain" description="Rieske" evidence="9">
    <location>
        <begin position="74"/>
        <end position="181"/>
    </location>
</feature>
<evidence type="ECO:0000256" key="5">
    <source>
        <dbReference type="ARBA" id="ARBA00023002"/>
    </source>
</evidence>
<dbReference type="PROSITE" id="PS00570">
    <property type="entry name" value="RING_HYDROXYL_ALPHA"/>
    <property type="match status" value="1"/>
</dbReference>
<dbReference type="Gene3D" id="2.102.10.10">
    <property type="entry name" value="Rieske [2Fe-2S] iron-sulphur domain"/>
    <property type="match status" value="1"/>
</dbReference>
<evidence type="ECO:0000259" key="9">
    <source>
        <dbReference type="PROSITE" id="PS51296"/>
    </source>
</evidence>
<evidence type="ECO:0000256" key="1">
    <source>
        <dbReference type="ARBA" id="ARBA00001962"/>
    </source>
</evidence>
<dbReference type="InterPro" id="IPR001663">
    <property type="entry name" value="Rng_hydr_dOase-A"/>
</dbReference>